<dbReference type="PATRIC" id="fig|1286635.3.peg.4910"/>
<dbReference type="RefSeq" id="WP_006968841.1">
    <property type="nucleotide sequence ID" value="NZ_APJX01000024.1"/>
</dbReference>
<dbReference type="AlphaFoldDB" id="S0FQ19"/>
<keyword evidence="2" id="KW-0472">Membrane</keyword>
<evidence type="ECO:0000313" key="5">
    <source>
        <dbReference type="Proteomes" id="UP000014216"/>
    </source>
</evidence>
<dbReference type="GO" id="GO:0016780">
    <property type="term" value="F:phosphotransferase activity, for other substituted phosphate groups"/>
    <property type="evidence" value="ECO:0007669"/>
    <property type="project" value="TreeGrafter"/>
</dbReference>
<keyword evidence="2" id="KW-1133">Transmembrane helix</keyword>
<dbReference type="PANTHER" id="PTHR30576">
    <property type="entry name" value="COLANIC BIOSYNTHESIS UDP-GLUCOSE LIPID CARRIER TRANSFERASE"/>
    <property type="match status" value="1"/>
</dbReference>
<comment type="similarity">
    <text evidence="1">Belongs to the bacterial sugar transferase family.</text>
</comment>
<dbReference type="EMBL" id="APJX01000024">
    <property type="protein sequence ID" value="EMS77163.1"/>
    <property type="molecule type" value="Genomic_DNA"/>
</dbReference>
<protein>
    <submittedName>
        <fullName evidence="4">Putative sugar transferase</fullName>
    </submittedName>
</protein>
<keyword evidence="4" id="KW-0808">Transferase</keyword>
<comment type="caution">
    <text evidence="4">The sequence shown here is derived from an EMBL/GenBank/DDBJ whole genome shotgun (WGS) entry which is preliminary data.</text>
</comment>
<gene>
    <name evidence="4" type="ORF">Dpo_25c00020</name>
</gene>
<evidence type="ECO:0000259" key="3">
    <source>
        <dbReference type="Pfam" id="PF02397"/>
    </source>
</evidence>
<evidence type="ECO:0000256" key="1">
    <source>
        <dbReference type="ARBA" id="ARBA00006464"/>
    </source>
</evidence>
<feature type="domain" description="Bacterial sugar transferase" evidence="3">
    <location>
        <begin position="26"/>
        <end position="182"/>
    </location>
</feature>
<organism evidence="4 5">
    <name type="scientific">Desulfotignum phosphitoxidans DSM 13687</name>
    <dbReference type="NCBI Taxonomy" id="1286635"/>
    <lineage>
        <taxon>Bacteria</taxon>
        <taxon>Pseudomonadati</taxon>
        <taxon>Thermodesulfobacteriota</taxon>
        <taxon>Desulfobacteria</taxon>
        <taxon>Desulfobacterales</taxon>
        <taxon>Desulfobacteraceae</taxon>
        <taxon>Desulfotignum</taxon>
    </lineage>
</organism>
<proteinExistence type="inferred from homology"/>
<evidence type="ECO:0000256" key="2">
    <source>
        <dbReference type="SAM" id="Phobius"/>
    </source>
</evidence>
<name>S0FQ19_9BACT</name>
<sequence>MKYETFLGVPALGIDNTPEYRGELFKAAIDYGMAVAGIVATLPVWAAAAVLIKWLSPGGPVLYKQVRLGQNGRKFDLYKFRTMVPDAEARLEALQHANECDGPAFKIKNDPRIIPYIGTFLRKTGLDELPQFINVLKGELSVVGPRPPAPSEVKCYERWERRRLSMKPGITCFWQIQPNRNDILVIRV</sequence>
<dbReference type="Proteomes" id="UP000014216">
    <property type="component" value="Unassembled WGS sequence"/>
</dbReference>
<dbReference type="InterPro" id="IPR003362">
    <property type="entry name" value="Bact_transf"/>
</dbReference>
<feature type="transmembrane region" description="Helical" evidence="2">
    <location>
        <begin position="31"/>
        <end position="55"/>
    </location>
</feature>
<accession>S0FQ19</accession>
<reference evidence="4 5" key="1">
    <citation type="journal article" date="2013" name="Genome Announc.">
        <title>Draft Genome Sequence of Desulfotignum phosphitoxidans DSM 13687 Strain FiPS-3.</title>
        <authorList>
            <person name="Poehlein A."/>
            <person name="Daniel R."/>
            <person name="Simeonova D.D."/>
        </authorList>
    </citation>
    <scope>NUCLEOTIDE SEQUENCE [LARGE SCALE GENOMIC DNA]</scope>
    <source>
        <strain evidence="4 5">DSM 13687</strain>
    </source>
</reference>
<keyword evidence="5" id="KW-1185">Reference proteome</keyword>
<dbReference type="Pfam" id="PF02397">
    <property type="entry name" value="Bac_transf"/>
    <property type="match status" value="1"/>
</dbReference>
<keyword evidence="2" id="KW-0812">Transmembrane</keyword>
<evidence type="ECO:0000313" key="4">
    <source>
        <dbReference type="EMBL" id="EMS77163.1"/>
    </source>
</evidence>
<dbReference type="PANTHER" id="PTHR30576:SF10">
    <property type="entry name" value="SLL5057 PROTEIN"/>
    <property type="match status" value="1"/>
</dbReference>